<comment type="similarity">
    <text evidence="2">Belongs to the resistance-nodulation-cell division (RND) (TC 2.A.6) family.</text>
</comment>
<dbReference type="KEGG" id="kpd:CW740_06145"/>
<protein>
    <submittedName>
        <fullName evidence="8">CusA/CzcA family heavy metal efflux RND transporter</fullName>
    </submittedName>
</protein>
<keyword evidence="6" id="KW-1133">Transmembrane helix</keyword>
<dbReference type="Gene3D" id="1.20.1640.10">
    <property type="entry name" value="Multidrug efflux transporter AcrB transmembrane domain"/>
    <property type="match status" value="2"/>
</dbReference>
<dbReference type="PANTHER" id="PTHR32063:SF24">
    <property type="entry name" value="CATION EFFLUX SYSTEM (ACRB_ACRD_ACRF FAMILY)"/>
    <property type="match status" value="1"/>
</dbReference>
<evidence type="ECO:0000256" key="4">
    <source>
        <dbReference type="ARBA" id="ARBA00022475"/>
    </source>
</evidence>
<evidence type="ECO:0000256" key="5">
    <source>
        <dbReference type="ARBA" id="ARBA00022692"/>
    </source>
</evidence>
<sequence>MFNRIVDWAVTNRLLVAIALITLTVSAFFIIPRLNLDAFPDVTNVQVSVNTEAPGLAAEEVEQLITYPIEAVMYALPDVEEVRSISKTGLSGVTVVFKEGTDIYFARQLVFERLQAAKELIPEGVGTPEMGPNTSGLGQVYQYLLVAEPGSGFDAMELRSLNDWVVKLLLIPAEGVTDVLSFGGEVRQYQVDLNPSKLLSYDLTQDDIMAALERNNTNVGGWYMNRGQEQLVIRGTGWLDHGKQGLEQIRQVPLKTVDGTTITVSDVAKVNLGSEIRQGAVTMTRRTSDGKVETLGEVVSGIVLKRLGANTKSTIDGVNARIERINQALPEGVKFEAYYDQADLVTQAVDTVVNALLLAFVFIVVILALFLMNLRATLLVLISIPISIGIALMVMAWFGLSANLMSLGGIAVAIGMLVDGSVVMVENMFKHLTHPDATHDKDRQTMVQDDPDPVDAAHDSHGIALRLQEAGREVARPIFFATAIILVVFMPLFSFEGVEAKLFQPMAISIMLSMLSALVVALIIVPALATYLFRKGIRPRESFVLKPLDKLYRKGLSWAMSHSKVVVGIAVTLVVAAALVIPRLGTEFVPELEEGTVNLRVTLAPSSSLDTALEVAPKLEAMLMEFPEVTYALSRIGRAEIGGDPEPVNNIEIYIGLKPVPEWTSADNRYELQSLMEQKLEQHPGLLFNFSQPIATRVDELLSGVKAQLAIKLFGKDLDVLAEKGQAIEAVVKKIDGTRDVAMEQIVGEAQLVVKPNRRALSRYGLDVADVMEVVRNGLGGASAGQIINGNERYDIYVRLDERFRQDRETIADLRLQEPSGAWVRLGDVASVNIASGPPQVRRDDVQRRVVVQANVQGRDMGSVVADIRAAIAEQVDLPTGYSVDIGGQFENQQRAQKRLSLVVPLSLALIALLLYFAFASVGQAMLILVNVPLAIIGGVFSLWLSGQYLSVPSSVGFITLFGVAVLNGVVMVESINQRIKDGLPVSEAAFDGAVSRLRPVLMTAVTSALGLIPMLLSNGVGAEIQKPLASVIVGGLITATFLTLFVLPVLFAWFSKGKLKEKH</sequence>
<dbReference type="Proteomes" id="UP000232693">
    <property type="component" value="Chromosome"/>
</dbReference>
<dbReference type="EMBL" id="CP025120">
    <property type="protein sequence ID" value="AUD78851.1"/>
    <property type="molecule type" value="Genomic_DNA"/>
</dbReference>
<organism evidence="8 9">
    <name type="scientific">Kangiella profundi</name>
    <dbReference type="NCBI Taxonomy" id="1561924"/>
    <lineage>
        <taxon>Bacteria</taxon>
        <taxon>Pseudomonadati</taxon>
        <taxon>Pseudomonadota</taxon>
        <taxon>Gammaproteobacteria</taxon>
        <taxon>Kangiellales</taxon>
        <taxon>Kangiellaceae</taxon>
        <taxon>Kangiella</taxon>
    </lineage>
</organism>
<dbReference type="RefSeq" id="WP_106646698.1">
    <property type="nucleotide sequence ID" value="NZ_BMGO01000001.1"/>
</dbReference>
<dbReference type="GO" id="GO:0042910">
    <property type="term" value="F:xenobiotic transmembrane transporter activity"/>
    <property type="evidence" value="ECO:0007669"/>
    <property type="project" value="TreeGrafter"/>
</dbReference>
<reference evidence="8 9" key="1">
    <citation type="submission" date="2017-12" db="EMBL/GenBank/DDBJ databases">
        <title>Kangiella profundi FT102 completed genome.</title>
        <authorList>
            <person name="Xu J."/>
            <person name="Wang J."/>
            <person name="Lu Y."/>
        </authorList>
    </citation>
    <scope>NUCLEOTIDE SEQUENCE [LARGE SCALE GENOMIC DNA]</scope>
    <source>
        <strain evidence="8 9">FT102</strain>
    </source>
</reference>
<evidence type="ECO:0000256" key="3">
    <source>
        <dbReference type="ARBA" id="ARBA00022448"/>
    </source>
</evidence>
<dbReference type="Gene3D" id="3.30.70.1430">
    <property type="entry name" value="Multidrug efflux transporter AcrB pore domain"/>
    <property type="match status" value="2"/>
</dbReference>
<dbReference type="PRINTS" id="PR00702">
    <property type="entry name" value="ACRIFLAVINRP"/>
</dbReference>
<evidence type="ECO:0000313" key="9">
    <source>
        <dbReference type="Proteomes" id="UP000232693"/>
    </source>
</evidence>
<dbReference type="InterPro" id="IPR001036">
    <property type="entry name" value="Acrflvin-R"/>
</dbReference>
<dbReference type="NCBIfam" id="TIGR00914">
    <property type="entry name" value="2A0601"/>
    <property type="match status" value="1"/>
</dbReference>
<dbReference type="OrthoDB" id="9758757at2"/>
<keyword evidence="5" id="KW-0812">Transmembrane</keyword>
<keyword evidence="3" id="KW-0813">Transport</keyword>
<dbReference type="GO" id="GO:0005886">
    <property type="term" value="C:plasma membrane"/>
    <property type="evidence" value="ECO:0007669"/>
    <property type="project" value="UniProtKB-SubCell"/>
</dbReference>
<accession>A0A2K9AUN1</accession>
<keyword evidence="4" id="KW-1003">Cell membrane</keyword>
<dbReference type="Pfam" id="PF00873">
    <property type="entry name" value="ACR_tran"/>
    <property type="match status" value="1"/>
</dbReference>
<dbReference type="InterPro" id="IPR004763">
    <property type="entry name" value="CusA-like"/>
</dbReference>
<dbReference type="SUPFAM" id="SSF82714">
    <property type="entry name" value="Multidrug efflux transporter AcrB TolC docking domain, DN and DC subdomains"/>
    <property type="match status" value="2"/>
</dbReference>
<dbReference type="InterPro" id="IPR027463">
    <property type="entry name" value="AcrB_DN_DC_subdom"/>
</dbReference>
<name>A0A2K9AUN1_9GAMM</name>
<gene>
    <name evidence="8" type="ORF">CW740_06145</name>
</gene>
<dbReference type="SUPFAM" id="SSF82866">
    <property type="entry name" value="Multidrug efflux transporter AcrB transmembrane domain"/>
    <property type="match status" value="2"/>
</dbReference>
<dbReference type="PANTHER" id="PTHR32063">
    <property type="match status" value="1"/>
</dbReference>
<evidence type="ECO:0000256" key="2">
    <source>
        <dbReference type="ARBA" id="ARBA00010942"/>
    </source>
</evidence>
<dbReference type="GO" id="GO:0008324">
    <property type="term" value="F:monoatomic cation transmembrane transporter activity"/>
    <property type="evidence" value="ECO:0007669"/>
    <property type="project" value="InterPro"/>
</dbReference>
<dbReference type="SUPFAM" id="SSF82693">
    <property type="entry name" value="Multidrug efflux transporter AcrB pore domain, PN1, PN2, PC1 and PC2 subdomains"/>
    <property type="match status" value="3"/>
</dbReference>
<dbReference type="Gene3D" id="3.30.2090.10">
    <property type="entry name" value="Multidrug efflux transporter AcrB TolC docking domain, DN and DC subdomains"/>
    <property type="match status" value="2"/>
</dbReference>
<dbReference type="AlphaFoldDB" id="A0A2K9AUN1"/>
<evidence type="ECO:0000256" key="6">
    <source>
        <dbReference type="ARBA" id="ARBA00022989"/>
    </source>
</evidence>
<evidence type="ECO:0000313" key="8">
    <source>
        <dbReference type="EMBL" id="AUD78851.1"/>
    </source>
</evidence>
<keyword evidence="9" id="KW-1185">Reference proteome</keyword>
<keyword evidence="7" id="KW-0472">Membrane</keyword>
<proteinExistence type="inferred from homology"/>
<evidence type="ECO:0000256" key="1">
    <source>
        <dbReference type="ARBA" id="ARBA00004651"/>
    </source>
</evidence>
<dbReference type="Gene3D" id="3.30.70.1440">
    <property type="entry name" value="Multidrug efflux transporter AcrB pore domain"/>
    <property type="match status" value="1"/>
</dbReference>
<evidence type="ECO:0000256" key="7">
    <source>
        <dbReference type="ARBA" id="ARBA00023136"/>
    </source>
</evidence>
<dbReference type="Gene3D" id="3.30.70.1320">
    <property type="entry name" value="Multidrug efflux transporter AcrB pore domain like"/>
    <property type="match status" value="1"/>
</dbReference>
<comment type="subcellular location">
    <subcellularLocation>
        <location evidence="1">Cell membrane</location>
        <topology evidence="1">Multi-pass membrane protein</topology>
    </subcellularLocation>
</comment>